<evidence type="ECO:0000313" key="2">
    <source>
        <dbReference type="EMBL" id="QHU03180.1"/>
    </source>
</evidence>
<proteinExistence type="predicted"/>
<protein>
    <recommendedName>
        <fullName evidence="3">C2H2-type domain-containing protein</fullName>
    </recommendedName>
</protein>
<feature type="coiled-coil region" evidence="1">
    <location>
        <begin position="108"/>
        <end position="135"/>
    </location>
</feature>
<reference evidence="2" key="1">
    <citation type="journal article" date="2020" name="Nature">
        <title>Giant virus diversity and host interactions through global metagenomics.</title>
        <authorList>
            <person name="Schulz F."/>
            <person name="Roux S."/>
            <person name="Paez-Espino D."/>
            <person name="Jungbluth S."/>
            <person name="Walsh D.A."/>
            <person name="Denef V.J."/>
            <person name="McMahon K.D."/>
            <person name="Konstantinidis K.T."/>
            <person name="Eloe-Fadrosh E.A."/>
            <person name="Kyrpides N.C."/>
            <person name="Woyke T."/>
        </authorList>
    </citation>
    <scope>NUCLEOTIDE SEQUENCE</scope>
    <source>
        <strain evidence="2">GVMAG-M-3300025890-48</strain>
    </source>
</reference>
<name>A0A6C0JEA5_9ZZZZ</name>
<evidence type="ECO:0008006" key="3">
    <source>
        <dbReference type="Google" id="ProtNLM"/>
    </source>
</evidence>
<evidence type="ECO:0000256" key="1">
    <source>
        <dbReference type="SAM" id="Coils"/>
    </source>
</evidence>
<organism evidence="2">
    <name type="scientific">viral metagenome</name>
    <dbReference type="NCBI Taxonomy" id="1070528"/>
    <lineage>
        <taxon>unclassified sequences</taxon>
        <taxon>metagenomes</taxon>
        <taxon>organismal metagenomes</taxon>
    </lineage>
</organism>
<dbReference type="EMBL" id="MN740371">
    <property type="protein sequence ID" value="QHU03180.1"/>
    <property type="molecule type" value="Genomic_DNA"/>
</dbReference>
<accession>A0A6C0JEA5</accession>
<keyword evidence="1" id="KW-0175">Coiled coil</keyword>
<dbReference type="AlphaFoldDB" id="A0A6C0JEA5"/>
<sequence>MTDKKGLKTTKNDYPTYHCSKCDYTTCDISNWKRHIKTKKHNTDKRLTNTDTLGKKRLKTTKNWHCECGRSYKHRQSLFSHQKKCAFIIGCSEIIVKPLEDESKDDNLKDILDVMKDLIAQNKNLTESLRAEKERKSLTISGNNNNMNSHNTNFNIQLFLNEDCKNATSIQDFARQIKITMQDISLLKNNEPKAITNIITENLKDYTETERPFHHHKKKWYVKDEEVGWDKEGKYKGENIIKNVKNQVSKAAPKVFVDNHPNFLTDEKQGQEYAETVAAAYRDVKNSDKSKILKSIEGECEITN</sequence>